<accession>A0A0D0DE56</accession>
<evidence type="ECO:0000313" key="2">
    <source>
        <dbReference type="Proteomes" id="UP000054538"/>
    </source>
</evidence>
<dbReference type="Proteomes" id="UP000054538">
    <property type="component" value="Unassembled WGS sequence"/>
</dbReference>
<evidence type="ECO:0000313" key="1">
    <source>
        <dbReference type="EMBL" id="KIK75750.1"/>
    </source>
</evidence>
<dbReference type="AlphaFoldDB" id="A0A0D0DE56"/>
<name>A0A0D0DE56_9AGAM</name>
<keyword evidence="2" id="KW-1185">Reference proteome</keyword>
<protein>
    <submittedName>
        <fullName evidence="1">Uncharacterized protein</fullName>
    </submittedName>
</protein>
<gene>
    <name evidence="1" type="ORF">PAXRUDRAFT_784661</name>
</gene>
<proteinExistence type="predicted"/>
<sequence length="136" mass="15055">MGQPAPYMLSALGHPIPHSSYPLAHPLPLCHPPWAAPLPMSPQPTYLTCICLSQPIHPILVPLPRPTRHHQVSIHWPTHYLPLHFSVTYSILLHPQLLDPWPAHTLQTTPFLGSPIGHGKYFPSAHPIPTAPPPPQ</sequence>
<feature type="non-terminal residue" evidence="1">
    <location>
        <position position="136"/>
    </location>
</feature>
<dbReference type="InParanoid" id="A0A0D0DE56"/>
<reference evidence="2" key="2">
    <citation type="submission" date="2015-01" db="EMBL/GenBank/DDBJ databases">
        <title>Evolutionary Origins and Diversification of the Mycorrhizal Mutualists.</title>
        <authorList>
            <consortium name="DOE Joint Genome Institute"/>
            <consortium name="Mycorrhizal Genomics Consortium"/>
            <person name="Kohler A."/>
            <person name="Kuo A."/>
            <person name="Nagy L.G."/>
            <person name="Floudas D."/>
            <person name="Copeland A."/>
            <person name="Barry K.W."/>
            <person name="Cichocki N."/>
            <person name="Veneault-Fourrey C."/>
            <person name="LaButti K."/>
            <person name="Lindquist E.A."/>
            <person name="Lipzen A."/>
            <person name="Lundell T."/>
            <person name="Morin E."/>
            <person name="Murat C."/>
            <person name="Riley R."/>
            <person name="Ohm R."/>
            <person name="Sun H."/>
            <person name="Tunlid A."/>
            <person name="Henrissat B."/>
            <person name="Grigoriev I.V."/>
            <person name="Hibbett D.S."/>
            <person name="Martin F."/>
        </authorList>
    </citation>
    <scope>NUCLEOTIDE SEQUENCE [LARGE SCALE GENOMIC DNA]</scope>
    <source>
        <strain evidence="2">Ve08.2h10</strain>
    </source>
</reference>
<dbReference type="EMBL" id="KN827894">
    <property type="protein sequence ID" value="KIK75750.1"/>
    <property type="molecule type" value="Genomic_DNA"/>
</dbReference>
<organism evidence="1 2">
    <name type="scientific">Paxillus rubicundulus Ve08.2h10</name>
    <dbReference type="NCBI Taxonomy" id="930991"/>
    <lineage>
        <taxon>Eukaryota</taxon>
        <taxon>Fungi</taxon>
        <taxon>Dikarya</taxon>
        <taxon>Basidiomycota</taxon>
        <taxon>Agaricomycotina</taxon>
        <taxon>Agaricomycetes</taxon>
        <taxon>Agaricomycetidae</taxon>
        <taxon>Boletales</taxon>
        <taxon>Paxilineae</taxon>
        <taxon>Paxillaceae</taxon>
        <taxon>Paxillus</taxon>
    </lineage>
</organism>
<dbReference type="HOGENOM" id="CLU_1880393_0_0_1"/>
<reference evidence="1 2" key="1">
    <citation type="submission" date="2014-04" db="EMBL/GenBank/DDBJ databases">
        <authorList>
            <consortium name="DOE Joint Genome Institute"/>
            <person name="Kuo A."/>
            <person name="Kohler A."/>
            <person name="Jargeat P."/>
            <person name="Nagy L.G."/>
            <person name="Floudas D."/>
            <person name="Copeland A."/>
            <person name="Barry K.W."/>
            <person name="Cichocki N."/>
            <person name="Veneault-Fourrey C."/>
            <person name="LaButti K."/>
            <person name="Lindquist E.A."/>
            <person name="Lipzen A."/>
            <person name="Lundell T."/>
            <person name="Morin E."/>
            <person name="Murat C."/>
            <person name="Sun H."/>
            <person name="Tunlid A."/>
            <person name="Henrissat B."/>
            <person name="Grigoriev I.V."/>
            <person name="Hibbett D.S."/>
            <person name="Martin F."/>
            <person name="Nordberg H.P."/>
            <person name="Cantor M.N."/>
            <person name="Hua S.X."/>
        </authorList>
    </citation>
    <scope>NUCLEOTIDE SEQUENCE [LARGE SCALE GENOMIC DNA]</scope>
    <source>
        <strain evidence="1 2">Ve08.2h10</strain>
    </source>
</reference>